<evidence type="ECO:0000256" key="3">
    <source>
        <dbReference type="ARBA" id="ARBA00022650"/>
    </source>
</evidence>
<dbReference type="GO" id="GO:0050661">
    <property type="term" value="F:NADP binding"/>
    <property type="evidence" value="ECO:0007669"/>
    <property type="project" value="InterPro"/>
</dbReference>
<evidence type="ECO:0000256" key="6">
    <source>
        <dbReference type="ARBA" id="ARBA00049024"/>
    </source>
</evidence>
<organism evidence="9 10">
    <name type="scientific">Sporomusa termitida</name>
    <dbReference type="NCBI Taxonomy" id="2377"/>
    <lineage>
        <taxon>Bacteria</taxon>
        <taxon>Bacillati</taxon>
        <taxon>Bacillota</taxon>
        <taxon>Negativicutes</taxon>
        <taxon>Selenomonadales</taxon>
        <taxon>Sporomusaceae</taxon>
        <taxon>Sporomusa</taxon>
    </lineage>
</organism>
<dbReference type="PROSITE" id="PS01223">
    <property type="entry name" value="PROA"/>
    <property type="match status" value="1"/>
</dbReference>
<dbReference type="GO" id="GO:0005737">
    <property type="term" value="C:cytoplasm"/>
    <property type="evidence" value="ECO:0007669"/>
    <property type="project" value="UniProtKB-SubCell"/>
</dbReference>
<protein>
    <recommendedName>
        <fullName evidence="7">Gamma-glutamyl phosphate reductase</fullName>
        <shortName evidence="7">GPR</shortName>
        <ecNumber evidence="7">1.2.1.41</ecNumber>
    </recommendedName>
    <alternativeName>
        <fullName evidence="7">Glutamate-5-semialdehyde dehydrogenase</fullName>
    </alternativeName>
    <alternativeName>
        <fullName evidence="7">Glutamyl-gamma-semialdehyde dehydrogenase</fullName>
        <shortName evidence="7">GSA dehydrogenase</shortName>
    </alternativeName>
</protein>
<dbReference type="PANTHER" id="PTHR11063:SF8">
    <property type="entry name" value="DELTA-1-PYRROLINE-5-CARBOXYLATE SYNTHASE"/>
    <property type="match status" value="1"/>
</dbReference>
<dbReference type="Gene3D" id="3.40.605.10">
    <property type="entry name" value="Aldehyde Dehydrogenase, Chain A, domain 1"/>
    <property type="match status" value="1"/>
</dbReference>
<dbReference type="InterPro" id="IPR016161">
    <property type="entry name" value="Ald_DH/histidinol_DH"/>
</dbReference>
<dbReference type="InterPro" id="IPR016163">
    <property type="entry name" value="Ald_DH_C"/>
</dbReference>
<comment type="pathway">
    <text evidence="1 7">Amino-acid biosynthesis; L-proline biosynthesis; L-glutamate 5-semialdehyde from L-glutamate: step 2/2.</text>
</comment>
<evidence type="ECO:0000256" key="7">
    <source>
        <dbReference type="HAMAP-Rule" id="MF_00412"/>
    </source>
</evidence>
<dbReference type="GO" id="GO:0055129">
    <property type="term" value="P:L-proline biosynthetic process"/>
    <property type="evidence" value="ECO:0007669"/>
    <property type="project" value="UniProtKB-UniRule"/>
</dbReference>
<comment type="function">
    <text evidence="7">Catalyzes the NADPH-dependent reduction of L-glutamate 5-phosphate into L-glutamate 5-semialdehyde and phosphate. The product spontaneously undergoes cyclization to form 1-pyrroline-5-carboxylate.</text>
</comment>
<dbReference type="HAMAP" id="MF_00412">
    <property type="entry name" value="ProA"/>
    <property type="match status" value="1"/>
</dbReference>
<gene>
    <name evidence="7 9" type="primary">proA</name>
    <name evidence="9" type="ORF">SPTER_14570</name>
</gene>
<evidence type="ECO:0000256" key="5">
    <source>
        <dbReference type="ARBA" id="ARBA00023002"/>
    </source>
</evidence>
<dbReference type="PANTHER" id="PTHR11063">
    <property type="entry name" value="GLUTAMATE SEMIALDEHYDE DEHYDROGENASE"/>
    <property type="match status" value="1"/>
</dbReference>
<comment type="similarity">
    <text evidence="7">Belongs to the gamma-glutamyl phosphate reductase family.</text>
</comment>
<evidence type="ECO:0000256" key="1">
    <source>
        <dbReference type="ARBA" id="ARBA00004985"/>
    </source>
</evidence>
<dbReference type="Proteomes" id="UP000320776">
    <property type="component" value="Chromosome"/>
</dbReference>
<evidence type="ECO:0000313" key="9">
    <source>
        <dbReference type="EMBL" id="QDR80142.1"/>
    </source>
</evidence>
<keyword evidence="10" id="KW-1185">Reference proteome</keyword>
<dbReference type="CDD" id="cd07079">
    <property type="entry name" value="ALDH_F18-19_ProA-GPR"/>
    <property type="match status" value="1"/>
</dbReference>
<dbReference type="UniPathway" id="UPA00098">
    <property type="reaction ID" value="UER00360"/>
</dbReference>
<sequence>MDCITELAGKGAAARQAARRLATLSTAVKDKALLAMADALEQEQAEIMAANATDVERAAANGMAKPLIDRLLLNEARIASMAAGLRQIAMLPDPVGEAAAGWIRPNGLAITKVHVPLGVIGIIYEARPNVTVDAAGLCLKAGNAVILRGGSEAIASNTAVTAVIARAAAAAGIPAAAIQLVETTDRQAVTAMLKLNQYLDVIIPRGGAGLIKTVVENSTVPVIETGTGVCHTFVDASADLVMAGDIAFNAKVSRPGVCNAMETLLVHKRIAAAFLPALLERYHQAGVELRGCPEAMKYHQSVRPASQEDWAAEFLDLILAIRVVDDFDTALAHIAAYSTRHSEAIVTSEYNNARRFQQEVDAAAVYVNASTRFTDGFEFGFGAEIGISTQKLHARGPMGLRELTSIKYLVNGSGQIR</sequence>
<dbReference type="InterPro" id="IPR000965">
    <property type="entry name" value="GPR_dom"/>
</dbReference>
<keyword evidence="7" id="KW-0963">Cytoplasm</keyword>
<keyword evidence="2 7" id="KW-0028">Amino-acid biosynthesis</keyword>
<evidence type="ECO:0000259" key="8">
    <source>
        <dbReference type="Pfam" id="PF00171"/>
    </source>
</evidence>
<dbReference type="InterPro" id="IPR015590">
    <property type="entry name" value="Aldehyde_DH_dom"/>
</dbReference>
<dbReference type="EC" id="1.2.1.41" evidence="7"/>
<dbReference type="NCBIfam" id="NF001221">
    <property type="entry name" value="PRK00197.1"/>
    <property type="match status" value="1"/>
</dbReference>
<dbReference type="PIRSF" id="PIRSF000151">
    <property type="entry name" value="GPR"/>
    <property type="match status" value="1"/>
</dbReference>
<dbReference type="Pfam" id="PF00171">
    <property type="entry name" value="Aldedh"/>
    <property type="match status" value="1"/>
</dbReference>
<dbReference type="InterPro" id="IPR020593">
    <property type="entry name" value="G-glutamylP_reductase_CS"/>
</dbReference>
<comment type="subcellular location">
    <subcellularLocation>
        <location evidence="7">Cytoplasm</location>
    </subcellularLocation>
</comment>
<feature type="domain" description="Aldehyde dehydrogenase" evidence="8">
    <location>
        <begin position="12"/>
        <end position="285"/>
    </location>
</feature>
<dbReference type="FunFam" id="3.40.309.10:FF:000006">
    <property type="entry name" value="Gamma-glutamyl phosphate reductase"/>
    <property type="match status" value="1"/>
</dbReference>
<comment type="catalytic activity">
    <reaction evidence="6 7">
        <text>L-glutamate 5-semialdehyde + phosphate + NADP(+) = L-glutamyl 5-phosphate + NADPH + H(+)</text>
        <dbReference type="Rhea" id="RHEA:19541"/>
        <dbReference type="ChEBI" id="CHEBI:15378"/>
        <dbReference type="ChEBI" id="CHEBI:43474"/>
        <dbReference type="ChEBI" id="CHEBI:57783"/>
        <dbReference type="ChEBI" id="CHEBI:58066"/>
        <dbReference type="ChEBI" id="CHEBI:58274"/>
        <dbReference type="ChEBI" id="CHEBI:58349"/>
        <dbReference type="EC" id="1.2.1.41"/>
    </reaction>
</comment>
<dbReference type="SUPFAM" id="SSF53720">
    <property type="entry name" value="ALDH-like"/>
    <property type="match status" value="1"/>
</dbReference>
<evidence type="ECO:0000313" key="10">
    <source>
        <dbReference type="Proteomes" id="UP000320776"/>
    </source>
</evidence>
<dbReference type="EMBL" id="CP036259">
    <property type="protein sequence ID" value="QDR80142.1"/>
    <property type="molecule type" value="Genomic_DNA"/>
</dbReference>
<dbReference type="KEGG" id="sted:SPTER_14570"/>
<reference evidence="9 10" key="1">
    <citation type="submission" date="2019-02" db="EMBL/GenBank/DDBJ databases">
        <title>Closed genome of Sporomusa termitida DSM 4440.</title>
        <authorList>
            <person name="Poehlein A."/>
            <person name="Daniel R."/>
        </authorList>
    </citation>
    <scope>NUCLEOTIDE SEQUENCE [LARGE SCALE GENOMIC DNA]</scope>
    <source>
        <strain evidence="9 10">DSM 4440</strain>
    </source>
</reference>
<keyword evidence="3 7" id="KW-0641">Proline biosynthesis</keyword>
<dbReference type="NCBIfam" id="TIGR00407">
    <property type="entry name" value="proA"/>
    <property type="match status" value="1"/>
</dbReference>
<proteinExistence type="inferred from homology"/>
<dbReference type="GO" id="GO:0004350">
    <property type="term" value="F:glutamate-5-semialdehyde dehydrogenase activity"/>
    <property type="evidence" value="ECO:0007669"/>
    <property type="project" value="UniProtKB-UniRule"/>
</dbReference>
<keyword evidence="4 7" id="KW-0521">NADP</keyword>
<dbReference type="InterPro" id="IPR012134">
    <property type="entry name" value="Glu-5-SA_DH"/>
</dbReference>
<keyword evidence="5 7" id="KW-0560">Oxidoreductase</keyword>
<dbReference type="AlphaFoldDB" id="A0A517DS11"/>
<dbReference type="OrthoDB" id="9809970at2"/>
<name>A0A517DS11_9FIRM</name>
<dbReference type="Gene3D" id="3.40.309.10">
    <property type="entry name" value="Aldehyde Dehydrogenase, Chain A, domain 2"/>
    <property type="match status" value="1"/>
</dbReference>
<evidence type="ECO:0000256" key="4">
    <source>
        <dbReference type="ARBA" id="ARBA00022857"/>
    </source>
</evidence>
<evidence type="ECO:0000256" key="2">
    <source>
        <dbReference type="ARBA" id="ARBA00022605"/>
    </source>
</evidence>
<dbReference type="RefSeq" id="WP_144349702.1">
    <property type="nucleotide sequence ID" value="NZ_CP036259.1"/>
</dbReference>
<accession>A0A517DS11</accession>
<dbReference type="InterPro" id="IPR016162">
    <property type="entry name" value="Ald_DH_N"/>
</dbReference>